<keyword evidence="2" id="KW-0479">Metal-binding</keyword>
<dbReference type="EMBL" id="AP029612">
    <property type="protein sequence ID" value="BFG69131.1"/>
    <property type="molecule type" value="Genomic_DNA"/>
</dbReference>
<dbReference type="PANTHER" id="PTHR43270:SF8">
    <property type="entry name" value="DI- AND TRIPEPTIDASE DUG2-RELATED"/>
    <property type="match status" value="1"/>
</dbReference>
<gene>
    <name evidence="5" type="ORF">KACHI17_00120</name>
</gene>
<dbReference type="PANTHER" id="PTHR43270">
    <property type="entry name" value="BETA-ALA-HIS DIPEPTIDASE"/>
    <property type="match status" value="1"/>
</dbReference>
<dbReference type="Gene3D" id="3.40.630.10">
    <property type="entry name" value="Zn peptidases"/>
    <property type="match status" value="1"/>
</dbReference>
<reference evidence="5" key="1">
    <citation type="submission" date="2024-02" db="EMBL/GenBank/DDBJ databases">
        <title>Sediminibacterium planktonica sp. nov. and Sediminibacterium longus sp. nov., isolated from surface lake and river water.</title>
        <authorList>
            <person name="Watanabe K."/>
            <person name="Takemine S."/>
            <person name="Ishii Y."/>
            <person name="Ogata Y."/>
            <person name="Shindo C."/>
            <person name="Suda W."/>
        </authorList>
    </citation>
    <scope>NUCLEOTIDE SEQUENCE</scope>
    <source>
        <strain evidence="5">KACHI17</strain>
    </source>
</reference>
<keyword evidence="1" id="KW-0645">Protease</keyword>
<dbReference type="InterPro" id="IPR036264">
    <property type="entry name" value="Bact_exopeptidase_dim_dom"/>
</dbReference>
<dbReference type="SUPFAM" id="SSF53187">
    <property type="entry name" value="Zn-dependent exopeptidases"/>
    <property type="match status" value="1"/>
</dbReference>
<evidence type="ECO:0000256" key="2">
    <source>
        <dbReference type="ARBA" id="ARBA00022723"/>
    </source>
</evidence>
<dbReference type="InterPro" id="IPR011650">
    <property type="entry name" value="Peptidase_M20_dimer"/>
</dbReference>
<protein>
    <submittedName>
        <fullName evidence="5">Dipeptidase</fullName>
    </submittedName>
</protein>
<keyword evidence="3" id="KW-0378">Hydrolase</keyword>
<organism evidence="5">
    <name type="scientific">Sediminibacterium sp. KACHI17</name>
    <dbReference type="NCBI Taxonomy" id="1751071"/>
    <lineage>
        <taxon>Bacteria</taxon>
        <taxon>Pseudomonadati</taxon>
        <taxon>Bacteroidota</taxon>
        <taxon>Chitinophagia</taxon>
        <taxon>Chitinophagales</taxon>
        <taxon>Chitinophagaceae</taxon>
        <taxon>Sediminibacterium</taxon>
    </lineage>
</organism>
<name>A0AAT9GF20_9BACT</name>
<dbReference type="Pfam" id="PF01546">
    <property type="entry name" value="Peptidase_M20"/>
    <property type="match status" value="1"/>
</dbReference>
<dbReference type="InterPro" id="IPR051458">
    <property type="entry name" value="Cyt/Met_Dipeptidase"/>
</dbReference>
<accession>A0AAT9GF20</accession>
<dbReference type="Gene3D" id="3.30.70.360">
    <property type="match status" value="1"/>
</dbReference>
<evidence type="ECO:0000256" key="3">
    <source>
        <dbReference type="ARBA" id="ARBA00022801"/>
    </source>
</evidence>
<dbReference type="GO" id="GO:0006508">
    <property type="term" value="P:proteolysis"/>
    <property type="evidence" value="ECO:0007669"/>
    <property type="project" value="UniProtKB-KW"/>
</dbReference>
<feature type="domain" description="Peptidase M20 dimerisation" evidence="4">
    <location>
        <begin position="209"/>
        <end position="344"/>
    </location>
</feature>
<dbReference type="GO" id="GO:0008233">
    <property type="term" value="F:peptidase activity"/>
    <property type="evidence" value="ECO:0007669"/>
    <property type="project" value="UniProtKB-KW"/>
</dbReference>
<evidence type="ECO:0000313" key="5">
    <source>
        <dbReference type="EMBL" id="BFG69131.1"/>
    </source>
</evidence>
<dbReference type="InterPro" id="IPR002933">
    <property type="entry name" value="Peptidase_M20"/>
</dbReference>
<dbReference type="Pfam" id="PF07687">
    <property type="entry name" value="M20_dimer"/>
    <property type="match status" value="1"/>
</dbReference>
<proteinExistence type="predicted"/>
<dbReference type="AlphaFoldDB" id="A0AAT9GF20"/>
<evidence type="ECO:0000256" key="1">
    <source>
        <dbReference type="ARBA" id="ARBA00022670"/>
    </source>
</evidence>
<evidence type="ECO:0000259" key="4">
    <source>
        <dbReference type="Pfam" id="PF07687"/>
    </source>
</evidence>
<dbReference type="GO" id="GO:0046872">
    <property type="term" value="F:metal ion binding"/>
    <property type="evidence" value="ECO:0007669"/>
    <property type="project" value="UniProtKB-KW"/>
</dbReference>
<sequence length="464" mass="52255">MDILSIPNDAAFPADIDRNIQWMDQQLSKRGFKVTLLPSKARPFVFAEYHVDEKLPTVLYYMHFDGQPVAASAWKQKNAYKPVFKEKTDTGWSIIPTPHSGQPYNPEWRVFARSASDDKGPIAMFLFAMDMLRIEGKKPAYNVKVILDSEEEKGSPNLPAMVKQHAGLLRSDRFVILDGPRHNSNQPTLLFGCRGVADIALEVFGPRFDQHSGHYGNYAPNPAFELSKLLVSMKDEKGQVLIPGFYKDITIHDAVRKDLLAVPDKKEIINQQIGIAKEVNPELSYQESLQYPSLNILNFTSGEPEIGTRNIVPSFAKANVDIRLVPESDPKHIEAIIRKFIQEKGFHIIENRKPTEEERMKYPKIISFLFRLSSLAFVTEPNTPTGSWVSGIVEQVFGVKPVKIRMSGGTVPIAPFIRELAIPAVLVPTVNPDNSQHAANENLRLANYFEGIQLTYEILKTGFK</sequence>
<dbReference type="SUPFAM" id="SSF55031">
    <property type="entry name" value="Bacterial exopeptidase dimerisation domain"/>
    <property type="match status" value="1"/>
</dbReference>